<organism evidence="4 5">
    <name type="scientific">Mycoplasmopsis equigenitalium</name>
    <dbReference type="NCBI Taxonomy" id="114883"/>
    <lineage>
        <taxon>Bacteria</taxon>
        <taxon>Bacillati</taxon>
        <taxon>Mycoplasmatota</taxon>
        <taxon>Mycoplasmoidales</taxon>
        <taxon>Metamycoplasmataceae</taxon>
        <taxon>Mycoplasmopsis</taxon>
    </lineage>
</organism>
<gene>
    <name evidence="4" type="ORF">NPA09_03520</name>
</gene>
<dbReference type="EMBL" id="CP101808">
    <property type="protein sequence ID" value="UUD36942.1"/>
    <property type="molecule type" value="Genomic_DNA"/>
</dbReference>
<evidence type="ECO:0000259" key="3">
    <source>
        <dbReference type="Pfam" id="PF00561"/>
    </source>
</evidence>
<comment type="similarity">
    <text evidence="1">Belongs to the lipase/esterase LIP3/BchO family.</text>
</comment>
<dbReference type="InterPro" id="IPR000073">
    <property type="entry name" value="AB_hydrolase_1"/>
</dbReference>
<dbReference type="Proteomes" id="UP001059576">
    <property type="component" value="Chromosome"/>
</dbReference>
<keyword evidence="2" id="KW-0719">Serine esterase</keyword>
<dbReference type="GO" id="GO:0016787">
    <property type="term" value="F:hydrolase activity"/>
    <property type="evidence" value="ECO:0007669"/>
    <property type="project" value="UniProtKB-KW"/>
</dbReference>
<keyword evidence="5" id="KW-1185">Reference proteome</keyword>
<evidence type="ECO:0000256" key="2">
    <source>
        <dbReference type="ARBA" id="ARBA00022487"/>
    </source>
</evidence>
<dbReference type="InterPro" id="IPR050266">
    <property type="entry name" value="AB_hydrolase_sf"/>
</dbReference>
<name>A0ABY5J102_9BACT</name>
<protein>
    <submittedName>
        <fullName evidence="4">Alpha/beta hydrolase</fullName>
    </submittedName>
</protein>
<proteinExistence type="inferred from homology"/>
<reference evidence="4" key="1">
    <citation type="submission" date="2022-07" db="EMBL/GenBank/DDBJ databases">
        <title>Complete genome of Mycoplasma equigenitalium type strain T37.</title>
        <authorList>
            <person name="Spergser J."/>
        </authorList>
    </citation>
    <scope>NUCLEOTIDE SEQUENCE</scope>
    <source>
        <strain evidence="4">T37</strain>
    </source>
</reference>
<dbReference type="InterPro" id="IPR029058">
    <property type="entry name" value="AB_hydrolase_fold"/>
</dbReference>
<dbReference type="Gene3D" id="3.40.50.1820">
    <property type="entry name" value="alpha/beta hydrolase"/>
    <property type="match status" value="1"/>
</dbReference>
<dbReference type="PANTHER" id="PTHR43798:SF33">
    <property type="entry name" value="HYDROLASE, PUTATIVE (AFU_ORTHOLOGUE AFUA_2G14860)-RELATED"/>
    <property type="match status" value="1"/>
</dbReference>
<feature type="domain" description="AB hydrolase-1" evidence="3">
    <location>
        <begin position="22"/>
        <end position="246"/>
    </location>
</feature>
<evidence type="ECO:0000313" key="5">
    <source>
        <dbReference type="Proteomes" id="UP001059576"/>
    </source>
</evidence>
<dbReference type="PANTHER" id="PTHR43798">
    <property type="entry name" value="MONOACYLGLYCEROL LIPASE"/>
    <property type="match status" value="1"/>
</dbReference>
<evidence type="ECO:0000256" key="1">
    <source>
        <dbReference type="ARBA" id="ARBA00006989"/>
    </source>
</evidence>
<accession>A0ABY5J102</accession>
<evidence type="ECO:0000313" key="4">
    <source>
        <dbReference type="EMBL" id="UUD36942.1"/>
    </source>
</evidence>
<keyword evidence="4" id="KW-0378">Hydrolase</keyword>
<dbReference type="SUPFAM" id="SSF53474">
    <property type="entry name" value="alpha/beta-Hydrolases"/>
    <property type="match status" value="1"/>
</dbReference>
<dbReference type="RefSeq" id="WP_129722734.1">
    <property type="nucleotide sequence ID" value="NZ_CP101808.1"/>
</dbReference>
<dbReference type="Pfam" id="PF00561">
    <property type="entry name" value="Abhydrolase_1"/>
    <property type="match status" value="1"/>
</dbReference>
<sequence>MTIKLLNETIEYTSDDTGKEKVIFIHGFGSNGAVINRLKKYNLNFDLVQIDLPGCGKSTMNKEICSLEYMYEIVVQFIKETKFNFKFAISHSMGSDIVLQLLKNKLVEKAILVSPLTYQLHHTKINIKNNILPTNSEQAKQSLLNLFAHHSEGFLSIVDRQAQTALNYANEHRSFFEAMVDNQILNSNYLNQKQFDIFQKYHKYISIIVGQNDLFTVCEALEKLAKEHDINFYTIPDCGHAIFVEKSETTANLINNIYNDI</sequence>